<accession>A0AAV0YTR8</accession>
<gene>
    <name evidence="1" type="ORF">VFH_I396960</name>
</gene>
<name>A0AAV0YTR8_VICFA</name>
<organism evidence="1 2">
    <name type="scientific">Vicia faba</name>
    <name type="common">Broad bean</name>
    <name type="synonym">Faba vulgaris</name>
    <dbReference type="NCBI Taxonomy" id="3906"/>
    <lineage>
        <taxon>Eukaryota</taxon>
        <taxon>Viridiplantae</taxon>
        <taxon>Streptophyta</taxon>
        <taxon>Embryophyta</taxon>
        <taxon>Tracheophyta</taxon>
        <taxon>Spermatophyta</taxon>
        <taxon>Magnoliopsida</taxon>
        <taxon>eudicotyledons</taxon>
        <taxon>Gunneridae</taxon>
        <taxon>Pentapetalae</taxon>
        <taxon>rosids</taxon>
        <taxon>fabids</taxon>
        <taxon>Fabales</taxon>
        <taxon>Fabaceae</taxon>
        <taxon>Papilionoideae</taxon>
        <taxon>50 kb inversion clade</taxon>
        <taxon>NPAAA clade</taxon>
        <taxon>Hologalegina</taxon>
        <taxon>IRL clade</taxon>
        <taxon>Fabeae</taxon>
        <taxon>Vicia</taxon>
    </lineage>
</organism>
<sequence length="134" mass="15100">MSLEPQFNDGGFHDDVAFAIPPKPSLCSQQVSLLQQPAHKLFDKLSPRPRFSHTHTMFAKVDGFLPPSSPKLEMKLLQLGIALSICHIQQGSFIITKEDKKCRKHALNPSSDHCQNYVIAVFLQKVFHLLSQHV</sequence>
<evidence type="ECO:0000313" key="1">
    <source>
        <dbReference type="EMBL" id="CAI8589526.1"/>
    </source>
</evidence>
<protein>
    <submittedName>
        <fullName evidence="1">Uncharacterized protein</fullName>
    </submittedName>
</protein>
<dbReference type="AlphaFoldDB" id="A0AAV0YTR8"/>
<keyword evidence="2" id="KW-1185">Reference proteome</keyword>
<reference evidence="1 2" key="1">
    <citation type="submission" date="2023-01" db="EMBL/GenBank/DDBJ databases">
        <authorList>
            <person name="Kreplak J."/>
        </authorList>
    </citation>
    <scope>NUCLEOTIDE SEQUENCE [LARGE SCALE GENOMIC DNA]</scope>
</reference>
<evidence type="ECO:0000313" key="2">
    <source>
        <dbReference type="Proteomes" id="UP001157006"/>
    </source>
</evidence>
<dbReference type="EMBL" id="OX451736">
    <property type="protein sequence ID" value="CAI8589526.1"/>
    <property type="molecule type" value="Genomic_DNA"/>
</dbReference>
<dbReference type="Proteomes" id="UP001157006">
    <property type="component" value="Chromosome 1L"/>
</dbReference>
<proteinExistence type="predicted"/>